<evidence type="ECO:0000313" key="2">
    <source>
        <dbReference type="EMBL" id="AOM66224.1"/>
    </source>
</evidence>
<dbReference type="EMBL" id="KX284718">
    <property type="protein sequence ID" value="AOM66224.1"/>
    <property type="molecule type" value="Genomic_DNA"/>
</dbReference>
<evidence type="ECO:0000313" key="3">
    <source>
        <dbReference type="EMBL" id="ARO90415.1"/>
    </source>
</evidence>
<keyword evidence="3" id="KW-0150">Chloroplast</keyword>
<feature type="transmembrane region" description="Helical" evidence="1">
    <location>
        <begin position="44"/>
        <end position="63"/>
    </location>
</feature>
<feature type="transmembrane region" description="Helical" evidence="1">
    <location>
        <begin position="127"/>
        <end position="149"/>
    </location>
</feature>
<feature type="transmembrane region" description="Helical" evidence="1">
    <location>
        <begin position="97"/>
        <end position="115"/>
    </location>
</feature>
<sequence>MSVLGAASKQFTTIIAYFVLVFIMLLLAQTLYKSFKFLHKTNSLESNLLMLYLAVIPYGIPFLEAFNNFGKYTMPHLPVSLQLFYNDYLRPVLEGSYIDLNILYVILLFSQYIIFIQPKRLKKFTRYHMLHSILVYLTTSLMGIIYWALPDNFTQNLYGELACDLCLLICMSMIIHAFIKGLLGQYCQIPVISEAVRIHLEGY</sequence>
<evidence type="ECO:0000256" key="1">
    <source>
        <dbReference type="SAM" id="Phobius"/>
    </source>
</evidence>
<proteinExistence type="predicted"/>
<reference evidence="2" key="1">
    <citation type="journal article" date="2016" name="BMC Biol.">
        <title>Parallel evolution of highly conserved plastid genome architecture in red seaweeds and seed plants.</title>
        <authorList>
            <person name="Lee J."/>
            <person name="Cho C.H."/>
            <person name="Park S.I."/>
            <person name="Choi J.W."/>
            <person name="Song H.S."/>
            <person name="West J.A."/>
            <person name="Bhattacharya D."/>
            <person name="Yoon H.S."/>
        </authorList>
    </citation>
    <scope>NUCLEOTIDE SEQUENCE</scope>
</reference>
<dbReference type="GeneID" id="29073294"/>
<keyword evidence="1" id="KW-1133">Transmembrane helix</keyword>
<reference evidence="3" key="2">
    <citation type="submission" date="2017-03" db="EMBL/GenBank/DDBJ databases">
        <title>The new red algal subphylum Proteorhodophytina comprises the largest and most divergent plastid genomes known.</title>
        <authorList>
            <person name="Munoz-Gomez S.A."/>
            <person name="Mejia-Franco F.G."/>
            <person name="Durnin K."/>
            <person name="Morgan C."/>
            <person name="Grisdale C.J."/>
            <person name="Archibald J.M."/>
            <person name="Slamovits C.H."/>
        </authorList>
    </citation>
    <scope>NUCLEOTIDE SEQUENCE</scope>
    <source>
        <strain evidence="3">UTEX LB2854</strain>
    </source>
</reference>
<keyword evidence="1" id="KW-0812">Transmembrane</keyword>
<dbReference type="AlphaFoldDB" id="A0A1C9CD01"/>
<organism evidence="2">
    <name type="scientific">Bangiopsis subsimplex</name>
    <dbReference type="NCBI Taxonomy" id="139980"/>
    <lineage>
        <taxon>Eukaryota</taxon>
        <taxon>Rhodophyta</taxon>
        <taxon>Stylonematophyceae</taxon>
        <taxon>Stylonematales</taxon>
        <taxon>Stylonemataceae</taxon>
        <taxon>Bangiopsis</taxon>
    </lineage>
</organism>
<dbReference type="EMBL" id="KY709207">
    <property type="protein sequence ID" value="ARO90415.1"/>
    <property type="molecule type" value="Genomic_DNA"/>
</dbReference>
<feature type="transmembrane region" description="Helical" evidence="1">
    <location>
        <begin position="161"/>
        <end position="179"/>
    </location>
</feature>
<keyword evidence="2" id="KW-0934">Plastid</keyword>
<protein>
    <submittedName>
        <fullName evidence="3">Conserved hypothetical plastid protein</fullName>
    </submittedName>
</protein>
<geneLocation type="plastid" evidence="2"/>
<gene>
    <name evidence="2" type="primary">ycf60</name>
    <name evidence="2" type="ORF">Bangp_142</name>
</gene>
<accession>A0A1C9CD01</accession>
<feature type="transmembrane region" description="Helical" evidence="1">
    <location>
        <begin position="14"/>
        <end position="32"/>
    </location>
</feature>
<keyword evidence="1" id="KW-0472">Membrane</keyword>
<name>A0A1C9CD01_9RHOD</name>
<dbReference type="RefSeq" id="YP_009296881.1">
    <property type="nucleotide sequence ID" value="NC_031173.1"/>
</dbReference>